<dbReference type="STRING" id="247156.NFA_6820"/>
<keyword evidence="2" id="KW-0378">Hydrolase</keyword>
<dbReference type="InterPro" id="IPR029052">
    <property type="entry name" value="Metallo-depent_PP-like"/>
</dbReference>
<evidence type="ECO:0000259" key="5">
    <source>
        <dbReference type="Pfam" id="PF00149"/>
    </source>
</evidence>
<evidence type="ECO:0000313" key="7">
    <source>
        <dbReference type="Proteomes" id="UP000006820"/>
    </source>
</evidence>
<evidence type="ECO:0000256" key="2">
    <source>
        <dbReference type="ARBA" id="ARBA00022801"/>
    </source>
</evidence>
<dbReference type="Pfam" id="PF00149">
    <property type="entry name" value="Metallophos"/>
    <property type="match status" value="1"/>
</dbReference>
<evidence type="ECO:0000256" key="1">
    <source>
        <dbReference type="ARBA" id="ARBA00022723"/>
    </source>
</evidence>
<dbReference type="HOGENOM" id="CLU_550762_0_0_11"/>
<dbReference type="SUPFAM" id="SSF56300">
    <property type="entry name" value="Metallo-dependent phosphatases"/>
    <property type="match status" value="1"/>
</dbReference>
<evidence type="ECO:0000313" key="6">
    <source>
        <dbReference type="EMBL" id="BAD55527.1"/>
    </source>
</evidence>
<gene>
    <name evidence="6" type="ordered locus">NFA_6820</name>
</gene>
<dbReference type="EMBL" id="AP006618">
    <property type="protein sequence ID" value="BAD55527.1"/>
    <property type="molecule type" value="Genomic_DNA"/>
</dbReference>
<sequence>MILVAQVSDTHFDLGARNNERVERVMAFLADLAHRPDAILVTGDVTESGKPEQYAEARVALQADIPVWAIPGNHDERAAFRTELLGEQPSDSPINHVHRVGALTVIMLDTTIPGEPGGRIEEDTYRWLREVLADAPATGPIVLAMHHPPARLHSPIVDDIALAEPDRLADVVAADPRIRAVLTGHAHSAAATTFAGRPLLIAPSTASVLGGAWEVELPHRVMDYAPDPAVALHVFDESGAMTTHFRTVPMGGFLGVAPVWAVAFGPAPTGHPADMTQPFRQIFAGAARLRHARVFHPNGLRLSGRLHAEPEFESLFGTGERAVLARLSKGVGTPAGLPDVLGLALRVLDRDEQPFDLALATTGGGRLTRFVVTPARGWRSARYGSLLPYRFGSDAPVWLFAEPDAAQPESPALADLAAHLRERPATFVLSARGFTGPPRRVAEVTLHPADAGDYRTDFFDPMANHPDEVRMLPEVVGRVRELAYSGSREGRGEPS</sequence>
<dbReference type="GO" id="GO:0046872">
    <property type="term" value="F:metal ion binding"/>
    <property type="evidence" value="ECO:0007669"/>
    <property type="project" value="UniProtKB-KW"/>
</dbReference>
<evidence type="ECO:0000256" key="3">
    <source>
        <dbReference type="ARBA" id="ARBA00023004"/>
    </source>
</evidence>
<dbReference type="eggNOG" id="COG1409">
    <property type="taxonomic scope" value="Bacteria"/>
</dbReference>
<reference evidence="6 7" key="1">
    <citation type="journal article" date="2004" name="Proc. Natl. Acad. Sci. U.S.A.">
        <title>The complete genomic sequence of Nocardia farcinica IFM 10152.</title>
        <authorList>
            <person name="Ishikawa J."/>
            <person name="Yamashita A."/>
            <person name="Mikami Y."/>
            <person name="Hoshino Y."/>
            <person name="Kurita H."/>
            <person name="Hotta K."/>
            <person name="Shiba T."/>
            <person name="Hattori M."/>
        </authorList>
    </citation>
    <scope>NUCLEOTIDE SEQUENCE [LARGE SCALE GENOMIC DNA]</scope>
    <source>
        <strain evidence="6 7">IFM 10152</strain>
    </source>
</reference>
<evidence type="ECO:0000256" key="4">
    <source>
        <dbReference type="ARBA" id="ARBA00025742"/>
    </source>
</evidence>
<dbReference type="GeneID" id="69054546"/>
<dbReference type="InterPro" id="IPR050884">
    <property type="entry name" value="CNP_phosphodiesterase-III"/>
</dbReference>
<dbReference type="GO" id="GO:0020037">
    <property type="term" value="F:heme binding"/>
    <property type="evidence" value="ECO:0007669"/>
    <property type="project" value="InterPro"/>
</dbReference>
<dbReference type="PANTHER" id="PTHR42988:SF2">
    <property type="entry name" value="CYCLIC NUCLEOTIDE PHOSPHODIESTERASE CBUA0032-RELATED"/>
    <property type="match status" value="1"/>
</dbReference>
<dbReference type="InterPro" id="IPR020835">
    <property type="entry name" value="Catalase_sf"/>
</dbReference>
<proteinExistence type="inferred from homology"/>
<dbReference type="SUPFAM" id="SSF56634">
    <property type="entry name" value="Heme-dependent catalase-like"/>
    <property type="match status" value="1"/>
</dbReference>
<feature type="domain" description="Calcineurin-like phosphoesterase" evidence="5">
    <location>
        <begin position="4"/>
        <end position="188"/>
    </location>
</feature>
<keyword evidence="3" id="KW-0408">Iron</keyword>
<accession>Q5Z214</accession>
<dbReference type="AlphaFoldDB" id="Q5Z214"/>
<dbReference type="PANTHER" id="PTHR42988">
    <property type="entry name" value="PHOSPHOHYDROLASE"/>
    <property type="match status" value="1"/>
</dbReference>
<dbReference type="RefSeq" id="WP_011207214.1">
    <property type="nucleotide sequence ID" value="NC_006361.1"/>
</dbReference>
<keyword evidence="7" id="KW-1185">Reference proteome</keyword>
<keyword evidence="1" id="KW-0479">Metal-binding</keyword>
<dbReference type="Gene3D" id="3.60.21.10">
    <property type="match status" value="1"/>
</dbReference>
<name>Q5Z214_NOCFA</name>
<comment type="similarity">
    <text evidence="4">Belongs to the cyclic nucleotide phosphodiesterase class-III family.</text>
</comment>
<dbReference type="eggNOG" id="COG3832">
    <property type="taxonomic scope" value="Bacteria"/>
</dbReference>
<dbReference type="GO" id="GO:0016787">
    <property type="term" value="F:hydrolase activity"/>
    <property type="evidence" value="ECO:0007669"/>
    <property type="project" value="UniProtKB-KW"/>
</dbReference>
<dbReference type="InterPro" id="IPR004843">
    <property type="entry name" value="Calcineurin-like_PHP"/>
</dbReference>
<dbReference type="KEGG" id="nfa:NFA_6820"/>
<organism evidence="6 7">
    <name type="scientific">Nocardia farcinica (strain IFM 10152)</name>
    <dbReference type="NCBI Taxonomy" id="247156"/>
    <lineage>
        <taxon>Bacteria</taxon>
        <taxon>Bacillati</taxon>
        <taxon>Actinomycetota</taxon>
        <taxon>Actinomycetes</taxon>
        <taxon>Mycobacteriales</taxon>
        <taxon>Nocardiaceae</taxon>
        <taxon>Nocardia</taxon>
    </lineage>
</organism>
<dbReference type="Proteomes" id="UP000006820">
    <property type="component" value="Chromosome"/>
</dbReference>
<protein>
    <submittedName>
        <fullName evidence="6">Putative phosphodiesterase</fullName>
    </submittedName>
</protein>